<dbReference type="AlphaFoldDB" id="A0AAD9T6M3"/>
<dbReference type="EMBL" id="MU851946">
    <property type="protein sequence ID" value="KAK2630982.1"/>
    <property type="molecule type" value="Genomic_DNA"/>
</dbReference>
<gene>
    <name evidence="1" type="ORF">EUGRSUZ_L03605</name>
</gene>
<sequence length="113" mass="13060">MSRYHFLGRFLSHFSCPQNIVNDIINDPSSDHQATMGLIYVMFLALNKDTDRKGVETDQKGVELPLQWTIPWKKLENNGKIQHSTILMSSLSWKIQIERMRAKRSVDDPCINA</sequence>
<organism evidence="1 2">
    <name type="scientific">Eucalyptus grandis</name>
    <name type="common">Flooded gum</name>
    <dbReference type="NCBI Taxonomy" id="71139"/>
    <lineage>
        <taxon>Eukaryota</taxon>
        <taxon>Viridiplantae</taxon>
        <taxon>Streptophyta</taxon>
        <taxon>Embryophyta</taxon>
        <taxon>Tracheophyta</taxon>
        <taxon>Spermatophyta</taxon>
        <taxon>Magnoliopsida</taxon>
        <taxon>eudicotyledons</taxon>
        <taxon>Gunneridae</taxon>
        <taxon>Pentapetalae</taxon>
        <taxon>rosids</taxon>
        <taxon>malvids</taxon>
        <taxon>Myrtales</taxon>
        <taxon>Myrtaceae</taxon>
        <taxon>Myrtoideae</taxon>
        <taxon>Eucalypteae</taxon>
        <taxon>Eucalyptus</taxon>
    </lineage>
</organism>
<comment type="caution">
    <text evidence="1">The sequence shown here is derived from an EMBL/GenBank/DDBJ whole genome shotgun (WGS) entry which is preliminary data.</text>
</comment>
<name>A0AAD9T6M3_EUCGR</name>
<accession>A0AAD9T6M3</accession>
<evidence type="ECO:0000313" key="2">
    <source>
        <dbReference type="Proteomes" id="UP000030711"/>
    </source>
</evidence>
<keyword evidence="2" id="KW-1185">Reference proteome</keyword>
<reference evidence="1 2" key="1">
    <citation type="journal article" date="2014" name="Nature">
        <title>The genome of Eucalyptus grandis.</title>
        <authorList>
            <person name="Myburg A.A."/>
            <person name="Grattapaglia D."/>
            <person name="Tuskan G.A."/>
            <person name="Hellsten U."/>
            <person name="Hayes R.D."/>
            <person name="Grimwood J."/>
            <person name="Jenkins J."/>
            <person name="Lindquist E."/>
            <person name="Tice H."/>
            <person name="Bauer D."/>
            <person name="Goodstein D.M."/>
            <person name="Dubchak I."/>
            <person name="Poliakov A."/>
            <person name="Mizrachi E."/>
            <person name="Kullan A.R."/>
            <person name="Hussey S.G."/>
            <person name="Pinard D."/>
            <person name="van der Merwe K."/>
            <person name="Singh P."/>
            <person name="van Jaarsveld I."/>
            <person name="Silva-Junior O.B."/>
            <person name="Togawa R.C."/>
            <person name="Pappas M.R."/>
            <person name="Faria D.A."/>
            <person name="Sansaloni C.P."/>
            <person name="Petroli C.D."/>
            <person name="Yang X."/>
            <person name="Ranjan P."/>
            <person name="Tschaplinski T.J."/>
            <person name="Ye C.Y."/>
            <person name="Li T."/>
            <person name="Sterck L."/>
            <person name="Vanneste K."/>
            <person name="Murat F."/>
            <person name="Soler M."/>
            <person name="Clemente H.S."/>
            <person name="Saidi N."/>
            <person name="Cassan-Wang H."/>
            <person name="Dunand C."/>
            <person name="Hefer C.A."/>
            <person name="Bornberg-Bauer E."/>
            <person name="Kersting A.R."/>
            <person name="Vining K."/>
            <person name="Amarasinghe V."/>
            <person name="Ranik M."/>
            <person name="Naithani S."/>
            <person name="Elser J."/>
            <person name="Boyd A.E."/>
            <person name="Liston A."/>
            <person name="Spatafora J.W."/>
            <person name="Dharmwardhana P."/>
            <person name="Raja R."/>
            <person name="Sullivan C."/>
            <person name="Romanel E."/>
            <person name="Alves-Ferreira M."/>
            <person name="Kulheim C."/>
            <person name="Foley W."/>
            <person name="Carocha V."/>
            <person name="Paiva J."/>
            <person name="Kudrna D."/>
            <person name="Brommonschenkel S.H."/>
            <person name="Pasquali G."/>
            <person name="Byrne M."/>
            <person name="Rigault P."/>
            <person name="Tibbits J."/>
            <person name="Spokevicius A."/>
            <person name="Jones R.C."/>
            <person name="Steane D.A."/>
            <person name="Vaillancourt R.E."/>
            <person name="Potts B.M."/>
            <person name="Joubert F."/>
            <person name="Barry K."/>
            <person name="Pappas G.J."/>
            <person name="Strauss S.H."/>
            <person name="Jaiswal P."/>
            <person name="Grima-Pettenati J."/>
            <person name="Salse J."/>
            <person name="Van de Peer Y."/>
            <person name="Rokhsar D.S."/>
            <person name="Schmutz J."/>
        </authorList>
    </citation>
    <scope>NUCLEOTIDE SEQUENCE [LARGE SCALE GENOMIC DNA]</scope>
    <source>
        <strain evidence="2">cv. BRASUZ1</strain>
        <tissue evidence="1">Leaf extractions</tissue>
    </source>
</reference>
<evidence type="ECO:0000313" key="1">
    <source>
        <dbReference type="EMBL" id="KAK2630982.1"/>
    </source>
</evidence>
<protein>
    <submittedName>
        <fullName evidence="1">Uncharacterized protein</fullName>
    </submittedName>
</protein>
<proteinExistence type="predicted"/>
<dbReference type="Proteomes" id="UP000030711">
    <property type="component" value="Unassembled WGS sequence"/>
</dbReference>